<dbReference type="Proteomes" id="UP001152320">
    <property type="component" value="Chromosome 9"/>
</dbReference>
<dbReference type="GO" id="GO:0031146">
    <property type="term" value="P:SCF-dependent proteasomal ubiquitin-dependent protein catabolic process"/>
    <property type="evidence" value="ECO:0007669"/>
    <property type="project" value="TreeGrafter"/>
</dbReference>
<comment type="caution">
    <text evidence="3">The sequence shown here is derived from an EMBL/GenBank/DDBJ whole genome shotgun (WGS) entry which is preliminary data.</text>
</comment>
<gene>
    <name evidence="3" type="ORF">HOLleu_19673</name>
</gene>
<dbReference type="OrthoDB" id="10257471at2759"/>
<feature type="domain" description="F-box/LRR-repeat protein 15-like leucin rich repeat" evidence="2">
    <location>
        <begin position="84"/>
        <end position="203"/>
    </location>
</feature>
<feature type="domain" description="F-box" evidence="1">
    <location>
        <begin position="13"/>
        <end position="46"/>
    </location>
</feature>
<evidence type="ECO:0000313" key="4">
    <source>
        <dbReference type="Proteomes" id="UP001152320"/>
    </source>
</evidence>
<protein>
    <submittedName>
        <fullName evidence="3">F-box/LRR-repeat protein 15</fullName>
    </submittedName>
</protein>
<sequence>MTEEERRDLCTILPEEILISFILPYLTIPDITTCKLVSRRWLNLIRRYYRSMKDLDLSPWDFMITEDYLVNIVKYAKSLRRIVLTKCWRACSDTSLYLIANTCKQLQVINMSHCGSVTDSAVGELAKNCKDLREIDLSSCYKITDLAMCSLADDAKKLQELYVSSVYGVTDYGISQISFKGLNIEVLDISYCFRVSNKGLVGMLKRDEKTKSLKSLRIKGCYKVT</sequence>
<dbReference type="AlphaFoldDB" id="A0A9Q1H7D3"/>
<proteinExistence type="predicted"/>
<dbReference type="Pfam" id="PF12937">
    <property type="entry name" value="F-box-like"/>
    <property type="match status" value="1"/>
</dbReference>
<reference evidence="3" key="1">
    <citation type="submission" date="2021-10" db="EMBL/GenBank/DDBJ databases">
        <title>Tropical sea cucumber genome reveals ecological adaptation and Cuvierian tubules defense mechanism.</title>
        <authorList>
            <person name="Chen T."/>
        </authorList>
    </citation>
    <scope>NUCLEOTIDE SEQUENCE</scope>
    <source>
        <strain evidence="3">Nanhai2018</strain>
        <tissue evidence="3">Muscle</tissue>
    </source>
</reference>
<evidence type="ECO:0000313" key="3">
    <source>
        <dbReference type="EMBL" id="KAJ8035864.1"/>
    </source>
</evidence>
<dbReference type="Gene3D" id="3.80.10.10">
    <property type="entry name" value="Ribonuclease Inhibitor"/>
    <property type="match status" value="1"/>
</dbReference>
<dbReference type="PANTHER" id="PTHR13318">
    <property type="entry name" value="PARTNER OF PAIRED, ISOFORM B-RELATED"/>
    <property type="match status" value="1"/>
</dbReference>
<organism evidence="3 4">
    <name type="scientific">Holothuria leucospilota</name>
    <name type="common">Black long sea cucumber</name>
    <name type="synonym">Mertensiothuria leucospilota</name>
    <dbReference type="NCBI Taxonomy" id="206669"/>
    <lineage>
        <taxon>Eukaryota</taxon>
        <taxon>Metazoa</taxon>
        <taxon>Echinodermata</taxon>
        <taxon>Eleutherozoa</taxon>
        <taxon>Echinozoa</taxon>
        <taxon>Holothuroidea</taxon>
        <taxon>Aspidochirotacea</taxon>
        <taxon>Aspidochirotida</taxon>
        <taxon>Holothuriidae</taxon>
        <taxon>Holothuria</taxon>
    </lineage>
</organism>
<dbReference type="SMART" id="SM00367">
    <property type="entry name" value="LRR_CC"/>
    <property type="match status" value="5"/>
</dbReference>
<dbReference type="Pfam" id="PF25372">
    <property type="entry name" value="DUF7885"/>
    <property type="match status" value="1"/>
</dbReference>
<accession>A0A9Q1H7D3</accession>
<dbReference type="GO" id="GO:0019005">
    <property type="term" value="C:SCF ubiquitin ligase complex"/>
    <property type="evidence" value="ECO:0007669"/>
    <property type="project" value="TreeGrafter"/>
</dbReference>
<dbReference type="InterPro" id="IPR006553">
    <property type="entry name" value="Leu-rich_rpt_Cys-con_subtyp"/>
</dbReference>
<dbReference type="InterPro" id="IPR001810">
    <property type="entry name" value="F-box_dom"/>
</dbReference>
<dbReference type="SUPFAM" id="SSF52047">
    <property type="entry name" value="RNI-like"/>
    <property type="match status" value="1"/>
</dbReference>
<evidence type="ECO:0000259" key="1">
    <source>
        <dbReference type="Pfam" id="PF12937"/>
    </source>
</evidence>
<dbReference type="InterPro" id="IPR057207">
    <property type="entry name" value="FBXL15_LRR"/>
</dbReference>
<dbReference type="EMBL" id="JAIZAY010000009">
    <property type="protein sequence ID" value="KAJ8035864.1"/>
    <property type="molecule type" value="Genomic_DNA"/>
</dbReference>
<evidence type="ECO:0000259" key="2">
    <source>
        <dbReference type="Pfam" id="PF25372"/>
    </source>
</evidence>
<name>A0A9Q1H7D3_HOLLE</name>
<dbReference type="CDD" id="cd09917">
    <property type="entry name" value="F-box_SF"/>
    <property type="match status" value="1"/>
</dbReference>
<dbReference type="InterPro" id="IPR032675">
    <property type="entry name" value="LRR_dom_sf"/>
</dbReference>
<keyword evidence="4" id="KW-1185">Reference proteome</keyword>
<dbReference type="PANTHER" id="PTHR13318:SF247">
    <property type="entry name" value="GH16156P"/>
    <property type="match status" value="1"/>
</dbReference>